<accession>A0A645BHI7</accession>
<evidence type="ECO:0008006" key="2">
    <source>
        <dbReference type="Google" id="ProtNLM"/>
    </source>
</evidence>
<dbReference type="Pfam" id="PF19867">
    <property type="entry name" value="DUF6340"/>
    <property type="match status" value="1"/>
</dbReference>
<name>A0A645BHI7_9ZZZZ</name>
<gene>
    <name evidence="1" type="ORF">SDC9_111621</name>
</gene>
<evidence type="ECO:0000313" key="1">
    <source>
        <dbReference type="EMBL" id="MPM64732.1"/>
    </source>
</evidence>
<organism evidence="1">
    <name type="scientific">bioreactor metagenome</name>
    <dbReference type="NCBI Taxonomy" id="1076179"/>
    <lineage>
        <taxon>unclassified sequences</taxon>
        <taxon>metagenomes</taxon>
        <taxon>ecological metagenomes</taxon>
    </lineage>
</organism>
<sequence length="245" mass="27790">MRRLSFFAIALFSILFFSSCAGIQYMSIETREPAQVTLPTGVKSVLVVNNVVQQPDEIGHNIKRLGKSQIDRVKASSDSVAIFYTEALSQFLGEEEYFDTVKYYQKPLRTDNDFWQEIPISPETMSELRNATSTDAVISLDKLILQTDRTDFFQQEGYTYASMTGKVHSVIRVYLPSMEGKIPVVQFTDSMKWEGYDIRDGRAYAELIIPTQEEAMKQLAVFAAEKMTNVFSPTGRIRTGGITRK</sequence>
<dbReference type="InterPro" id="IPR045921">
    <property type="entry name" value="DUF6340"/>
</dbReference>
<dbReference type="PROSITE" id="PS51257">
    <property type="entry name" value="PROKAR_LIPOPROTEIN"/>
    <property type="match status" value="1"/>
</dbReference>
<dbReference type="AlphaFoldDB" id="A0A645BHI7"/>
<dbReference type="EMBL" id="VSSQ01020116">
    <property type="protein sequence ID" value="MPM64732.1"/>
    <property type="molecule type" value="Genomic_DNA"/>
</dbReference>
<protein>
    <recommendedName>
        <fullName evidence="2">Lipoprotein</fullName>
    </recommendedName>
</protein>
<comment type="caution">
    <text evidence="1">The sequence shown here is derived from an EMBL/GenBank/DDBJ whole genome shotgun (WGS) entry which is preliminary data.</text>
</comment>
<reference evidence="1" key="1">
    <citation type="submission" date="2019-08" db="EMBL/GenBank/DDBJ databases">
        <authorList>
            <person name="Kucharzyk K."/>
            <person name="Murdoch R.W."/>
            <person name="Higgins S."/>
            <person name="Loffler F."/>
        </authorList>
    </citation>
    <scope>NUCLEOTIDE SEQUENCE</scope>
</reference>
<proteinExistence type="predicted"/>